<evidence type="ECO:0000313" key="5">
    <source>
        <dbReference type="EMBL" id="AEO27353.1"/>
    </source>
</evidence>
<sequence>MSDFSHIAALLWEAEHSGCACEPVREQFAGMPVEQAMQAAYRVQQRNVARHVANGRRIVGRKIGLTNPRVQTQLGVDQPDFGTLFADMCFGDNESVPLARVMQPKVEAEIAVILERDLPSPDTSFAEVCAAIGWVLPALEIVGSRVRDWNIRFVDTVADNASSGLYVLGGPARRLDGLELRDCRMRMALNGEEASSGHGFECLGHPLNALTWLARKMAALGEPLRAGDTVLTGALGPMVSVKAGDRCEAEIDGIGKVAVSFAAPDTDATHA</sequence>
<dbReference type="InterPro" id="IPR050772">
    <property type="entry name" value="Hydratase-Decarb/MhpD_sf"/>
</dbReference>
<evidence type="ECO:0000256" key="1">
    <source>
        <dbReference type="ARBA" id="ARBA00010715"/>
    </source>
</evidence>
<dbReference type="InterPro" id="IPR011234">
    <property type="entry name" value="Fumarylacetoacetase-like_C"/>
</dbReference>
<dbReference type="GO" id="GO:0008684">
    <property type="term" value="F:2-oxopent-4-enoate hydratase activity"/>
    <property type="evidence" value="ECO:0007669"/>
    <property type="project" value="TreeGrafter"/>
</dbReference>
<dbReference type="EMBL" id="JN379031">
    <property type="protein sequence ID" value="AEO27353.1"/>
    <property type="molecule type" value="Genomic_DNA"/>
</dbReference>
<dbReference type="GO" id="GO:0005737">
    <property type="term" value="C:cytoplasm"/>
    <property type="evidence" value="ECO:0007669"/>
    <property type="project" value="TreeGrafter"/>
</dbReference>
<dbReference type="InterPro" id="IPR036663">
    <property type="entry name" value="Fumarylacetoacetase_C_sf"/>
</dbReference>
<dbReference type="Pfam" id="PF01557">
    <property type="entry name" value="FAA_hydrolase"/>
    <property type="match status" value="1"/>
</dbReference>
<dbReference type="Gene3D" id="3.90.850.10">
    <property type="entry name" value="Fumarylacetoacetase-like, C-terminal domain"/>
    <property type="match status" value="1"/>
</dbReference>
<name>G3LGW0_9PSED</name>
<keyword evidence="3" id="KW-0456">Lyase</keyword>
<comment type="similarity">
    <text evidence="1">Belongs to the hydratase/decarboxylase family.</text>
</comment>
<keyword evidence="2" id="KW-0058">Aromatic hydrocarbons catabolism</keyword>
<dbReference type="PANTHER" id="PTHR30143:SF0">
    <property type="entry name" value="2-KETO-4-PENTENOATE HYDRATASE"/>
    <property type="match status" value="1"/>
</dbReference>
<reference evidence="5" key="1">
    <citation type="submission" date="2011-07" db="EMBL/GenBank/DDBJ databases">
        <title>Biodegradation of r-limonene and other terpenes by Pseudomonas sp. strain 19-rlim.</title>
        <authorList>
            <person name="Eaton R.W."/>
        </authorList>
    </citation>
    <scope>NUCLEOTIDE SEQUENCE</scope>
    <source>
        <strain evidence="5">19-rlim</strain>
    </source>
</reference>
<evidence type="ECO:0000256" key="3">
    <source>
        <dbReference type="ARBA" id="ARBA00023239"/>
    </source>
</evidence>
<protein>
    <submittedName>
        <fullName evidence="5">CmtF</fullName>
    </submittedName>
</protein>
<proteinExistence type="inferred from homology"/>
<feature type="domain" description="Fumarylacetoacetase-like C-terminal" evidence="4">
    <location>
        <begin position="58"/>
        <end position="258"/>
    </location>
</feature>
<accession>G3LGW0</accession>
<dbReference type="SUPFAM" id="SSF56529">
    <property type="entry name" value="FAH"/>
    <property type="match status" value="1"/>
</dbReference>
<evidence type="ECO:0000256" key="2">
    <source>
        <dbReference type="ARBA" id="ARBA00022797"/>
    </source>
</evidence>
<dbReference type="PANTHER" id="PTHR30143">
    <property type="entry name" value="ACID HYDRATASE"/>
    <property type="match status" value="1"/>
</dbReference>
<dbReference type="NCBIfam" id="NF008461">
    <property type="entry name" value="PRK11342.1"/>
    <property type="match status" value="1"/>
</dbReference>
<dbReference type="AlphaFoldDB" id="G3LGW0"/>
<organism evidence="5">
    <name type="scientific">Pseudomonas sp. 19-rlim</name>
    <dbReference type="NCBI Taxonomy" id="1084570"/>
    <lineage>
        <taxon>Bacteria</taxon>
        <taxon>Pseudomonadati</taxon>
        <taxon>Pseudomonadota</taxon>
        <taxon>Gammaproteobacteria</taxon>
        <taxon>Pseudomonadales</taxon>
        <taxon>Pseudomonadaceae</taxon>
        <taxon>Pseudomonas</taxon>
    </lineage>
</organism>
<evidence type="ECO:0000259" key="4">
    <source>
        <dbReference type="Pfam" id="PF01557"/>
    </source>
</evidence>